<protein>
    <submittedName>
        <fullName evidence="1">Uncharacterized protein</fullName>
    </submittedName>
</protein>
<dbReference type="EMBL" id="BARU01034122">
    <property type="protein sequence ID" value="GAH61956.1"/>
    <property type="molecule type" value="Genomic_DNA"/>
</dbReference>
<comment type="caution">
    <text evidence="1">The sequence shown here is derived from an EMBL/GenBank/DDBJ whole genome shotgun (WGS) entry which is preliminary data.</text>
</comment>
<gene>
    <name evidence="1" type="ORF">S03H2_53601</name>
</gene>
<accession>X1GVN2</accession>
<evidence type="ECO:0000313" key="1">
    <source>
        <dbReference type="EMBL" id="GAH61956.1"/>
    </source>
</evidence>
<proteinExistence type="predicted"/>
<organism evidence="1">
    <name type="scientific">marine sediment metagenome</name>
    <dbReference type="NCBI Taxonomy" id="412755"/>
    <lineage>
        <taxon>unclassified sequences</taxon>
        <taxon>metagenomes</taxon>
        <taxon>ecological metagenomes</taxon>
    </lineage>
</organism>
<reference evidence="1" key="1">
    <citation type="journal article" date="2014" name="Front. Microbiol.">
        <title>High frequency of phylogenetically diverse reductive dehalogenase-homologous genes in deep subseafloor sedimentary metagenomes.</title>
        <authorList>
            <person name="Kawai M."/>
            <person name="Futagami T."/>
            <person name="Toyoda A."/>
            <person name="Takaki Y."/>
            <person name="Nishi S."/>
            <person name="Hori S."/>
            <person name="Arai W."/>
            <person name="Tsubouchi T."/>
            <person name="Morono Y."/>
            <person name="Uchiyama I."/>
            <person name="Ito T."/>
            <person name="Fujiyama A."/>
            <person name="Inagaki F."/>
            <person name="Takami H."/>
        </authorList>
    </citation>
    <scope>NUCLEOTIDE SEQUENCE</scope>
    <source>
        <strain evidence="1">Expedition CK06-06</strain>
    </source>
</reference>
<feature type="non-terminal residue" evidence="1">
    <location>
        <position position="99"/>
    </location>
</feature>
<sequence>MRKINLENYMETVRNESGDDVELPYDVRNSMIEVLLSRDLGLSAREALDRHTLACRIRDCSNGAILLEEADYTKLVAAIDTIKGWCRTDIEFLHRITEA</sequence>
<name>X1GVN2_9ZZZZ</name>
<dbReference type="AlphaFoldDB" id="X1GVN2"/>